<proteinExistence type="predicted"/>
<evidence type="ECO:0000313" key="4">
    <source>
        <dbReference type="Proteomes" id="UP000234789"/>
    </source>
</evidence>
<dbReference type="OrthoDB" id="7869153at2"/>
<dbReference type="AlphaFoldDB" id="A0A2N5N9N7"/>
<keyword evidence="1" id="KW-0067">ATP-binding</keyword>
<keyword evidence="1" id="KW-0547">Nucleotide-binding</keyword>
<dbReference type="Proteomes" id="UP000234789">
    <property type="component" value="Unassembled WGS sequence"/>
</dbReference>
<name>A0A2N5N9N7_9BACL</name>
<evidence type="ECO:0000313" key="3">
    <source>
        <dbReference type="EMBL" id="PLT47038.1"/>
    </source>
</evidence>
<dbReference type="GO" id="GO:0005524">
    <property type="term" value="F:ATP binding"/>
    <property type="evidence" value="ECO:0007669"/>
    <property type="project" value="UniProtKB-UniRule"/>
</dbReference>
<dbReference type="Pfam" id="PF14398">
    <property type="entry name" value="ATPgrasp_YheCD"/>
    <property type="match status" value="1"/>
</dbReference>
<reference evidence="3 4" key="1">
    <citation type="submission" date="2017-05" db="EMBL/GenBank/DDBJ databases">
        <title>Functional genome analysis of Paenibacillus pasadenensis strain R16: insights on endophytic life style and antifungal activity.</title>
        <authorList>
            <person name="Passera A."/>
            <person name="Marcolungo L."/>
            <person name="Casati P."/>
            <person name="Brasca M."/>
            <person name="Quaglino F."/>
            <person name="Delledonne M."/>
        </authorList>
    </citation>
    <scope>NUCLEOTIDE SEQUENCE [LARGE SCALE GENOMIC DNA]</scope>
    <source>
        <strain evidence="3 4">R16</strain>
    </source>
</reference>
<organism evidence="3 4">
    <name type="scientific">Paenibacillus pasadenensis</name>
    <dbReference type="NCBI Taxonomy" id="217090"/>
    <lineage>
        <taxon>Bacteria</taxon>
        <taxon>Bacillati</taxon>
        <taxon>Bacillota</taxon>
        <taxon>Bacilli</taxon>
        <taxon>Bacillales</taxon>
        <taxon>Paenibacillaceae</taxon>
        <taxon>Paenibacillus</taxon>
    </lineage>
</organism>
<protein>
    <recommendedName>
        <fullName evidence="2">ATP-grasp domain-containing protein</fullName>
    </recommendedName>
</protein>
<sequence length="384" mass="41050">MKSDAGVIGVWIGKAPRPDGSGRLTVPEDGFLAALAERAAELRLPLHLFAAEGFRAETGSLTGYVREGGCWQEREVALPAVVYDRCGPSGASSRRFSELQLERMRRLHPHARLSSWLPGKLAQLEALRRAGSELAALAPPTRLLNGASSVAEAAREWGAVFLKPDGGMQGRGVLSLGPDGSGWLLRGRAGDGRTLAARLPDLEAAAERTERLVRGRRYILQPQLPLCDRQGRPFDVRALVQKDGRGRWRLTGTALRRGRPGGIASNLHGGGEALPARDGLELLLGAEGAARCSAEIDRLALLAAEAAENAFGRLAELGLDFGVEPDGRLWLLELNSRPGRDAFSSFPGGIARTAVERPLLYARLLGARPVPERSGARSSAAPSR</sequence>
<dbReference type="SUPFAM" id="SSF56059">
    <property type="entry name" value="Glutathione synthetase ATP-binding domain-like"/>
    <property type="match status" value="1"/>
</dbReference>
<dbReference type="RefSeq" id="WP_052333296.1">
    <property type="nucleotide sequence ID" value="NZ_BIMM01000019.1"/>
</dbReference>
<gene>
    <name evidence="3" type="ORF">B8V81_1262</name>
</gene>
<feature type="domain" description="ATP-grasp" evidence="2">
    <location>
        <begin position="128"/>
        <end position="366"/>
    </location>
</feature>
<dbReference type="Gene3D" id="3.30.470.20">
    <property type="entry name" value="ATP-grasp fold, B domain"/>
    <property type="match status" value="1"/>
</dbReference>
<comment type="caution">
    <text evidence="3">The sequence shown here is derived from an EMBL/GenBank/DDBJ whole genome shotgun (WGS) entry which is preliminary data.</text>
</comment>
<dbReference type="InterPro" id="IPR026838">
    <property type="entry name" value="YheC/D"/>
</dbReference>
<dbReference type="GO" id="GO:0046872">
    <property type="term" value="F:metal ion binding"/>
    <property type="evidence" value="ECO:0007669"/>
    <property type="project" value="InterPro"/>
</dbReference>
<evidence type="ECO:0000256" key="1">
    <source>
        <dbReference type="PROSITE-ProRule" id="PRU00409"/>
    </source>
</evidence>
<dbReference type="EMBL" id="NFEZ01000003">
    <property type="protein sequence ID" value="PLT47038.1"/>
    <property type="molecule type" value="Genomic_DNA"/>
</dbReference>
<evidence type="ECO:0000259" key="2">
    <source>
        <dbReference type="PROSITE" id="PS50975"/>
    </source>
</evidence>
<keyword evidence="4" id="KW-1185">Reference proteome</keyword>
<accession>A0A2N5N9N7</accession>
<dbReference type="InterPro" id="IPR011761">
    <property type="entry name" value="ATP-grasp"/>
</dbReference>
<dbReference type="PROSITE" id="PS50975">
    <property type="entry name" value="ATP_GRASP"/>
    <property type="match status" value="1"/>
</dbReference>